<dbReference type="PROSITE" id="PS01023">
    <property type="entry name" value="PTR2_2"/>
    <property type="match status" value="1"/>
</dbReference>
<comment type="subcellular location">
    <subcellularLocation>
        <location evidence="1 7">Membrane</location>
        <topology evidence="1 7">Multi-pass membrane protein</topology>
    </subcellularLocation>
</comment>
<dbReference type="PANTHER" id="PTHR11654">
    <property type="entry name" value="OLIGOPEPTIDE TRANSPORTER-RELATED"/>
    <property type="match status" value="1"/>
</dbReference>
<evidence type="ECO:0000256" key="9">
    <source>
        <dbReference type="SAM" id="Phobius"/>
    </source>
</evidence>
<proteinExistence type="inferred from homology"/>
<evidence type="ECO:0000256" key="2">
    <source>
        <dbReference type="ARBA" id="ARBA00005982"/>
    </source>
</evidence>
<keyword evidence="4" id="KW-0653">Protein transport</keyword>
<dbReference type="InterPro" id="IPR036259">
    <property type="entry name" value="MFS_trans_sf"/>
</dbReference>
<accession>A0ABY7ESU1</accession>
<evidence type="ECO:0000256" key="1">
    <source>
        <dbReference type="ARBA" id="ARBA00004141"/>
    </source>
</evidence>
<evidence type="ECO:0000313" key="10">
    <source>
        <dbReference type="EMBL" id="WAR10256.1"/>
    </source>
</evidence>
<feature type="transmembrane region" description="Helical" evidence="9">
    <location>
        <begin position="494"/>
        <end position="517"/>
    </location>
</feature>
<feature type="transmembrane region" description="Helical" evidence="9">
    <location>
        <begin position="462"/>
        <end position="482"/>
    </location>
</feature>
<evidence type="ECO:0000256" key="5">
    <source>
        <dbReference type="ARBA" id="ARBA00022989"/>
    </source>
</evidence>
<keyword evidence="11" id="KW-1185">Reference proteome</keyword>
<keyword evidence="3 7" id="KW-0812">Transmembrane</keyword>
<dbReference type="Proteomes" id="UP001164746">
    <property type="component" value="Chromosome 7"/>
</dbReference>
<gene>
    <name evidence="10" type="ORF">MAR_035332</name>
</gene>
<dbReference type="Pfam" id="PF00854">
    <property type="entry name" value="PTR2"/>
    <property type="match status" value="3"/>
</dbReference>
<evidence type="ECO:0000256" key="3">
    <source>
        <dbReference type="ARBA" id="ARBA00022692"/>
    </source>
</evidence>
<feature type="transmembrane region" description="Helical" evidence="9">
    <location>
        <begin position="53"/>
        <end position="71"/>
    </location>
</feature>
<evidence type="ECO:0000256" key="7">
    <source>
        <dbReference type="RuleBase" id="RU003755"/>
    </source>
</evidence>
<evidence type="ECO:0000256" key="4">
    <source>
        <dbReference type="ARBA" id="ARBA00022856"/>
    </source>
</evidence>
<feature type="transmembrane region" description="Helical" evidence="9">
    <location>
        <begin position="83"/>
        <end position="103"/>
    </location>
</feature>
<evidence type="ECO:0000256" key="8">
    <source>
        <dbReference type="SAM" id="MobiDB-lite"/>
    </source>
</evidence>
<keyword evidence="5 9" id="KW-1133">Transmembrane helix</keyword>
<protein>
    <submittedName>
        <fullName evidence="10">PEPT1-like protein</fullName>
    </submittedName>
</protein>
<feature type="transmembrane region" description="Helical" evidence="9">
    <location>
        <begin position="112"/>
        <end position="133"/>
    </location>
</feature>
<feature type="transmembrane region" description="Helical" evidence="9">
    <location>
        <begin position="523"/>
        <end position="544"/>
    </location>
</feature>
<reference evidence="10" key="1">
    <citation type="submission" date="2022-11" db="EMBL/GenBank/DDBJ databases">
        <title>Centuries of genome instability and evolution in soft-shell clam transmissible cancer (bioRxiv).</title>
        <authorList>
            <person name="Hart S.F.M."/>
            <person name="Yonemitsu M.A."/>
            <person name="Giersch R.M."/>
            <person name="Beal B.F."/>
            <person name="Arriagada G."/>
            <person name="Davis B.W."/>
            <person name="Ostrander E.A."/>
            <person name="Goff S.P."/>
            <person name="Metzger M.J."/>
        </authorList>
    </citation>
    <scope>NUCLEOTIDE SEQUENCE</scope>
    <source>
        <strain evidence="10">MELC-2E11</strain>
        <tissue evidence="10">Siphon/mantle</tissue>
    </source>
</reference>
<sequence length="577" mass="64676">MEHDYGSVNPPNGYEPTSTSSKSDLIEKDKESNTKNYPYSVFFILSNEFCERFSYYGMRAILVLYLTRWLGFGDAPATSIFHAWSMMCYFMPLIGAVVADGYLGRYSIGPSIGLFLIACGTGGIKASVAPFGADQFVPGQEKWQNSFFSAFYFMINLGSLFFMGRNQYTRVPPTGDVIGKTFKCIFGSRWTLQAEHMDGSMGIFGKLKPDQMQALNPLLILIMIPILDKIVYPFLDKPLQRMKAEDPALGAGQTGITFLNTLPCNVKVTSPFYEGNVLSLQMSDFLDRPDGHYRVKVESLCGKTDSKKVEQVFNFADRSSYRVIVYETEDKALKIGQFPDQRSKPKNGDSALSIFSTTDVIVNHISLITNTRDNLQYGKMGVIYNISQYNVSEFFTMEPSKYGIFVPDLVNDKWINMGISVQLNSGGVYTVFISGNEKNMSLTLYVDLKENTVSMLWLVPQYILITVGEVLFSVAGISFAYSQAPNSMKSVVQAMWLSTTALGDLVVIIVANIHAIPSQMAEFYLFAILMFIDTVIFMIMSFFYNYKPNSLYTELPDELTIPTDGLDNTITDPFCDI</sequence>
<dbReference type="EMBL" id="CP111018">
    <property type="protein sequence ID" value="WAR10256.1"/>
    <property type="molecule type" value="Genomic_DNA"/>
</dbReference>
<dbReference type="Gene3D" id="1.20.1250.20">
    <property type="entry name" value="MFS general substrate transporter like domains"/>
    <property type="match status" value="3"/>
</dbReference>
<keyword evidence="7" id="KW-0813">Transport</keyword>
<keyword evidence="4" id="KW-0571">Peptide transport</keyword>
<evidence type="ECO:0000256" key="6">
    <source>
        <dbReference type="ARBA" id="ARBA00023136"/>
    </source>
</evidence>
<organism evidence="10 11">
    <name type="scientific">Mya arenaria</name>
    <name type="common">Soft-shell clam</name>
    <dbReference type="NCBI Taxonomy" id="6604"/>
    <lineage>
        <taxon>Eukaryota</taxon>
        <taxon>Metazoa</taxon>
        <taxon>Spiralia</taxon>
        <taxon>Lophotrochozoa</taxon>
        <taxon>Mollusca</taxon>
        <taxon>Bivalvia</taxon>
        <taxon>Autobranchia</taxon>
        <taxon>Heteroconchia</taxon>
        <taxon>Euheterodonta</taxon>
        <taxon>Imparidentia</taxon>
        <taxon>Neoheterodontei</taxon>
        <taxon>Myida</taxon>
        <taxon>Myoidea</taxon>
        <taxon>Myidae</taxon>
        <taxon>Mya</taxon>
    </lineage>
</organism>
<comment type="similarity">
    <text evidence="2 7">Belongs to the major facilitator superfamily. Proton-dependent oligopeptide transporter (POT/PTR) (TC 2.A.17) family.</text>
</comment>
<name>A0ABY7ESU1_MYAAR</name>
<evidence type="ECO:0000313" key="11">
    <source>
        <dbReference type="Proteomes" id="UP001164746"/>
    </source>
</evidence>
<keyword evidence="6 9" id="KW-0472">Membrane</keyword>
<feature type="transmembrane region" description="Helical" evidence="9">
    <location>
        <begin position="145"/>
        <end position="163"/>
    </location>
</feature>
<dbReference type="InterPro" id="IPR000109">
    <property type="entry name" value="POT_fam"/>
</dbReference>
<dbReference type="InterPro" id="IPR018456">
    <property type="entry name" value="PTR2_symporter_CS"/>
</dbReference>
<feature type="region of interest" description="Disordered" evidence="8">
    <location>
        <begin position="1"/>
        <end position="29"/>
    </location>
</feature>